<comment type="caution">
    <text evidence="2">The sequence shown here is derived from an EMBL/GenBank/DDBJ whole genome shotgun (WGS) entry which is preliminary data.</text>
</comment>
<feature type="region of interest" description="Disordered" evidence="1">
    <location>
        <begin position="74"/>
        <end position="97"/>
    </location>
</feature>
<sequence length="97" mass="10862">MADGLMKRCAKAGESPLSFCLSVEIVAIQKDLSKHNVLLAQRSDLAEYWSPCQLVDEYRQRIVRNFAVDDDNVGNKTHTTKHGRWVDEDAKAGESPS</sequence>
<evidence type="ECO:0000313" key="3">
    <source>
        <dbReference type="Proteomes" id="UP001642483"/>
    </source>
</evidence>
<feature type="compositionally biased region" description="Basic and acidic residues" evidence="1">
    <location>
        <begin position="84"/>
        <end position="97"/>
    </location>
</feature>
<evidence type="ECO:0000256" key="1">
    <source>
        <dbReference type="SAM" id="MobiDB-lite"/>
    </source>
</evidence>
<keyword evidence="3" id="KW-1185">Reference proteome</keyword>
<dbReference type="EMBL" id="CAWYQH010000090">
    <property type="protein sequence ID" value="CAK8682452.1"/>
    <property type="molecule type" value="Genomic_DNA"/>
</dbReference>
<reference evidence="2 3" key="1">
    <citation type="submission" date="2024-02" db="EMBL/GenBank/DDBJ databases">
        <authorList>
            <person name="Daric V."/>
            <person name="Darras S."/>
        </authorList>
    </citation>
    <scope>NUCLEOTIDE SEQUENCE [LARGE SCALE GENOMIC DNA]</scope>
</reference>
<proteinExistence type="predicted"/>
<organism evidence="2 3">
    <name type="scientific">Clavelina lepadiformis</name>
    <name type="common">Light-bulb sea squirt</name>
    <name type="synonym">Ascidia lepadiformis</name>
    <dbReference type="NCBI Taxonomy" id="159417"/>
    <lineage>
        <taxon>Eukaryota</taxon>
        <taxon>Metazoa</taxon>
        <taxon>Chordata</taxon>
        <taxon>Tunicata</taxon>
        <taxon>Ascidiacea</taxon>
        <taxon>Aplousobranchia</taxon>
        <taxon>Clavelinidae</taxon>
        <taxon>Clavelina</taxon>
    </lineage>
</organism>
<protein>
    <submittedName>
        <fullName evidence="2">Uncharacterized protein</fullName>
    </submittedName>
</protein>
<gene>
    <name evidence="2" type="ORF">CVLEPA_LOCUS13112</name>
</gene>
<name>A0ABP0FUZ5_CLALP</name>
<dbReference type="Proteomes" id="UP001642483">
    <property type="component" value="Unassembled WGS sequence"/>
</dbReference>
<accession>A0ABP0FUZ5</accession>
<evidence type="ECO:0000313" key="2">
    <source>
        <dbReference type="EMBL" id="CAK8682452.1"/>
    </source>
</evidence>